<dbReference type="OrthoDB" id="9798935at2"/>
<dbReference type="EMBL" id="FNCK01000014">
    <property type="protein sequence ID" value="SDG54108.1"/>
    <property type="molecule type" value="Genomic_DNA"/>
</dbReference>
<gene>
    <name evidence="2" type="ORF">SAMN05421791_11412</name>
</gene>
<organism evidence="2 3">
    <name type="scientific">Facklamia miroungae</name>
    <dbReference type="NCBI Taxonomy" id="120956"/>
    <lineage>
        <taxon>Bacteria</taxon>
        <taxon>Bacillati</taxon>
        <taxon>Bacillota</taxon>
        <taxon>Bacilli</taxon>
        <taxon>Lactobacillales</taxon>
        <taxon>Aerococcaceae</taxon>
        <taxon>Facklamia</taxon>
    </lineage>
</organism>
<name>A0A1G7V3G7_9LACT</name>
<dbReference type="InterPro" id="IPR018392">
    <property type="entry name" value="LysM"/>
</dbReference>
<dbReference type="SUPFAM" id="SSF54106">
    <property type="entry name" value="LysM domain"/>
    <property type="match status" value="1"/>
</dbReference>
<dbReference type="Gene3D" id="3.10.350.10">
    <property type="entry name" value="LysM domain"/>
    <property type="match status" value="1"/>
</dbReference>
<dbReference type="Proteomes" id="UP000199708">
    <property type="component" value="Unassembled WGS sequence"/>
</dbReference>
<evidence type="ECO:0000313" key="2">
    <source>
        <dbReference type="EMBL" id="SDG54108.1"/>
    </source>
</evidence>
<feature type="domain" description="LysM" evidence="1">
    <location>
        <begin position="60"/>
        <end position="104"/>
    </location>
</feature>
<dbReference type="SMART" id="SM00257">
    <property type="entry name" value="LysM"/>
    <property type="match status" value="1"/>
</dbReference>
<dbReference type="RefSeq" id="WP_090290465.1">
    <property type="nucleotide sequence ID" value="NZ_FNCK01000014.1"/>
</dbReference>
<sequence length="367" mass="40849">MKKSITSLVISSFLLQVSPVQTITLAQENNVQDNLVVSWKQRTADEIRRAIRLMTLNQDKIYIIQWGDTLRSISEATGISVNDLAQINQISDPDLIIAGAELRFNNDLNTISYSQGEDEVTVLAYETEKESLNSQFQTEQSLFTLEEAEDFKPENDHEVSTSGTEVIPVVEKVETTVETGIEEVINASSTTSLESFESQSTTQAFEEINSTDELTTRINVLNESSETEASTITTTSLETTSYVEPTYEETTVETIQESIETTNNNYASNDPGAAFEQIVAEKGISDLEKGYWEAIINRESGWNIYAQNSSSGAYGLPQALPGSKMASHGADWQSNPYTQLAWMYDYMVSRYGSISGAWSHSQSRGWY</sequence>
<dbReference type="Pfam" id="PF01476">
    <property type="entry name" value="LysM"/>
    <property type="match status" value="1"/>
</dbReference>
<keyword evidence="3" id="KW-1185">Reference proteome</keyword>
<reference evidence="2 3" key="1">
    <citation type="submission" date="2016-10" db="EMBL/GenBank/DDBJ databases">
        <authorList>
            <person name="de Groot N.N."/>
        </authorList>
    </citation>
    <scope>NUCLEOTIDE SEQUENCE [LARGE SCALE GENOMIC DNA]</scope>
    <source>
        <strain evidence="2 3">ATCC BAA-466</strain>
    </source>
</reference>
<dbReference type="STRING" id="120956.SAMN05421791_11412"/>
<evidence type="ECO:0000259" key="1">
    <source>
        <dbReference type="PROSITE" id="PS51782"/>
    </source>
</evidence>
<dbReference type="Gene3D" id="1.10.530.10">
    <property type="match status" value="1"/>
</dbReference>
<dbReference type="InterPro" id="IPR036779">
    <property type="entry name" value="LysM_dom_sf"/>
</dbReference>
<dbReference type="AlphaFoldDB" id="A0A1G7V3G7"/>
<accession>A0A1G7V3G7</accession>
<dbReference type="PROSITE" id="PS51782">
    <property type="entry name" value="LYSM"/>
    <property type="match status" value="1"/>
</dbReference>
<dbReference type="SUPFAM" id="SSF53955">
    <property type="entry name" value="Lysozyme-like"/>
    <property type="match status" value="1"/>
</dbReference>
<protein>
    <submittedName>
        <fullName evidence="2">LysM domain-containing protein</fullName>
    </submittedName>
</protein>
<dbReference type="InterPro" id="IPR023346">
    <property type="entry name" value="Lysozyme-like_dom_sf"/>
</dbReference>
<proteinExistence type="predicted"/>
<evidence type="ECO:0000313" key="3">
    <source>
        <dbReference type="Proteomes" id="UP000199708"/>
    </source>
</evidence>